<dbReference type="EMBL" id="PSYR01000001">
    <property type="protein sequence ID" value="RCN58832.1"/>
    <property type="molecule type" value="Genomic_DNA"/>
</dbReference>
<dbReference type="STRING" id="163359.A9R16_02665"/>
<evidence type="ECO:0000313" key="6">
    <source>
        <dbReference type="EMBL" id="RCN58832.1"/>
    </source>
</evidence>
<evidence type="ECO:0000256" key="2">
    <source>
        <dbReference type="ARBA" id="ARBA00022692"/>
    </source>
</evidence>
<accession>A0A1C2FYQ9</accession>
<dbReference type="OrthoDB" id="9803176at2"/>
<feature type="domain" description="NarX-like N-terminal" evidence="5">
    <location>
        <begin position="39"/>
        <end position="157"/>
    </location>
</feature>
<dbReference type="AlphaFoldDB" id="A0A1C2FYQ9"/>
<evidence type="ECO:0000256" key="3">
    <source>
        <dbReference type="ARBA" id="ARBA00022989"/>
    </source>
</evidence>
<dbReference type="Proteomes" id="UP000253250">
    <property type="component" value="Unassembled WGS sequence"/>
</dbReference>
<sequence length="494" mass="54529">MTEGKAPMRIAAKYRTLVSSIALFLVLDLCVLVLNFTLASQIQRNAVAVNLAGRQRMLSQRMMKALYRIDYAEDHDRSAAPALGELRATVGLFDHTLNAFAHGGMVPGGTGRPVHLAAVTGAAAKGVLHEAFALWKPYRRLLNRVRLNAQGLAPHDSLGQAIRFGAHHNLRLLGLMNQLTTAMQNVAAAKAARLRLIQVTALMLALANFALILFHFLRQLAVRDQALEVYERSLERLVAEKDGEIGRMKARYEALLNKDAPKASEAEQARRRIAVHHALGRFREKGLSADDIMNAIDLFEERYNAYLHITLTDFVRDVSKIARAPDLRPALHAEILKQFGRPQHQDDVDPLPAVRAYRQSRKNDAADTAVAPLTASFALALGHVLDRLEALDRGKAISLRMFLATRLHNVALDGVAADELRDYLVKPSRPALSAPVALQAGQTILHMAWEWCQESFGACITRSVFQKSVEKVRETGSELLELFPQAALDEAGAP</sequence>
<protein>
    <recommendedName>
        <fullName evidence="5">NarX-like N-terminal domain-containing protein</fullName>
    </recommendedName>
</protein>
<dbReference type="InterPro" id="IPR029095">
    <property type="entry name" value="NarX-like_N"/>
</dbReference>
<keyword evidence="2" id="KW-0812">Transmembrane</keyword>
<reference evidence="6 7" key="1">
    <citation type="submission" date="2018-02" db="EMBL/GenBank/DDBJ databases">
        <title>Insights into the biology of acidophilic members of the Acidiferrobacteraceae family derived from comparative genomic analyses.</title>
        <authorList>
            <person name="Issotta F."/>
            <person name="Thyssen C."/>
            <person name="Mena C."/>
            <person name="Moya A."/>
            <person name="Bellenberg S."/>
            <person name="Sproer C."/>
            <person name="Covarrubias P.C."/>
            <person name="Sand W."/>
            <person name="Quatrini R."/>
            <person name="Vera M."/>
        </authorList>
    </citation>
    <scope>NUCLEOTIDE SEQUENCE [LARGE SCALE GENOMIC DNA]</scope>
    <source>
        <strain evidence="7">m-1</strain>
    </source>
</reference>
<evidence type="ECO:0000259" key="5">
    <source>
        <dbReference type="Pfam" id="PF13675"/>
    </source>
</evidence>
<organism evidence="6 7">
    <name type="scientific">Acidiferrobacter thiooxydans</name>
    <dbReference type="NCBI Taxonomy" id="163359"/>
    <lineage>
        <taxon>Bacteria</taxon>
        <taxon>Pseudomonadati</taxon>
        <taxon>Pseudomonadota</taxon>
        <taxon>Gammaproteobacteria</taxon>
        <taxon>Acidiferrobacterales</taxon>
        <taxon>Acidiferrobacteraceae</taxon>
        <taxon>Acidiferrobacter</taxon>
    </lineage>
</organism>
<evidence type="ECO:0000256" key="4">
    <source>
        <dbReference type="ARBA" id="ARBA00023136"/>
    </source>
</evidence>
<comment type="subcellular location">
    <subcellularLocation>
        <location evidence="1">Membrane</location>
        <topology evidence="1">Multi-pass membrane protein</topology>
    </subcellularLocation>
</comment>
<evidence type="ECO:0000313" key="7">
    <source>
        <dbReference type="Proteomes" id="UP000253250"/>
    </source>
</evidence>
<keyword evidence="7" id="KW-1185">Reference proteome</keyword>
<dbReference type="RefSeq" id="WP_065971782.1">
    <property type="nucleotide sequence ID" value="NZ_CP080624.1"/>
</dbReference>
<gene>
    <name evidence="6" type="ORF">C4900_03475</name>
</gene>
<proteinExistence type="predicted"/>
<name>A0A1C2FYQ9_9GAMM</name>
<keyword evidence="4" id="KW-0472">Membrane</keyword>
<comment type="caution">
    <text evidence="6">The sequence shown here is derived from an EMBL/GenBank/DDBJ whole genome shotgun (WGS) entry which is preliminary data.</text>
</comment>
<dbReference type="GO" id="GO:0016020">
    <property type="term" value="C:membrane"/>
    <property type="evidence" value="ECO:0007669"/>
    <property type="project" value="UniProtKB-SubCell"/>
</dbReference>
<keyword evidence="3" id="KW-1133">Transmembrane helix</keyword>
<dbReference type="Pfam" id="PF13675">
    <property type="entry name" value="PilJ"/>
    <property type="match status" value="1"/>
</dbReference>
<evidence type="ECO:0000256" key="1">
    <source>
        <dbReference type="ARBA" id="ARBA00004141"/>
    </source>
</evidence>